<proteinExistence type="predicted"/>
<dbReference type="Pfam" id="PF00440">
    <property type="entry name" value="TetR_N"/>
    <property type="match status" value="1"/>
</dbReference>
<keyword evidence="2 4" id="KW-0238">DNA-binding</keyword>
<dbReference type="PRINTS" id="PR00455">
    <property type="entry name" value="HTHTETR"/>
</dbReference>
<reference evidence="6" key="2">
    <citation type="journal article" date="2022" name="BMC Genomics">
        <title>Comparative genome analysis of mycobacteria focusing on tRNA and non-coding RNA.</title>
        <authorList>
            <person name="Behra P.R.K."/>
            <person name="Pettersson B.M.F."/>
            <person name="Ramesh M."/>
            <person name="Das S."/>
            <person name="Dasgupta S."/>
            <person name="Kirsebom L.A."/>
        </authorList>
    </citation>
    <scope>NUCLEOTIDE SEQUENCE</scope>
    <source>
        <strain evidence="6">DSM 44615</strain>
    </source>
</reference>
<dbReference type="SUPFAM" id="SSF46689">
    <property type="entry name" value="Homeodomain-like"/>
    <property type="match status" value="1"/>
</dbReference>
<evidence type="ECO:0000256" key="1">
    <source>
        <dbReference type="ARBA" id="ARBA00023015"/>
    </source>
</evidence>
<protein>
    <submittedName>
        <fullName evidence="6">TetR/AcrR family transcriptional regulator</fullName>
    </submittedName>
</protein>
<dbReference type="GO" id="GO:0003700">
    <property type="term" value="F:DNA-binding transcription factor activity"/>
    <property type="evidence" value="ECO:0007669"/>
    <property type="project" value="TreeGrafter"/>
</dbReference>
<dbReference type="InterPro" id="IPR009057">
    <property type="entry name" value="Homeodomain-like_sf"/>
</dbReference>
<comment type="caution">
    <text evidence="6">The sequence shown here is derived from an EMBL/GenBank/DDBJ whole genome shotgun (WGS) entry which is preliminary data.</text>
</comment>
<dbReference type="AlphaFoldDB" id="A0A9X3C0S2"/>
<dbReference type="Gene3D" id="1.10.357.10">
    <property type="entry name" value="Tetracycline Repressor, domain 2"/>
    <property type="match status" value="1"/>
</dbReference>
<gene>
    <name evidence="6" type="ORF">H7I41_29040</name>
</gene>
<dbReference type="PANTHER" id="PTHR30055">
    <property type="entry name" value="HTH-TYPE TRANSCRIPTIONAL REGULATOR RUTR"/>
    <property type="match status" value="1"/>
</dbReference>
<feature type="non-terminal residue" evidence="6">
    <location>
        <position position="1"/>
    </location>
</feature>
<dbReference type="PANTHER" id="PTHR30055:SF234">
    <property type="entry name" value="HTH-TYPE TRANSCRIPTIONAL REGULATOR BETI"/>
    <property type="match status" value="1"/>
</dbReference>
<evidence type="ECO:0000256" key="2">
    <source>
        <dbReference type="ARBA" id="ARBA00023125"/>
    </source>
</evidence>
<keyword evidence="3" id="KW-0804">Transcription</keyword>
<accession>A0A9X3C0S2</accession>
<dbReference type="RefSeq" id="WP_264016147.1">
    <property type="nucleotide sequence ID" value="NZ_JACKSJ010000262.1"/>
</dbReference>
<feature type="domain" description="HTH tetR-type" evidence="5">
    <location>
        <begin position="2"/>
        <end position="62"/>
    </location>
</feature>
<reference evidence="6" key="1">
    <citation type="submission" date="2020-07" db="EMBL/GenBank/DDBJ databases">
        <authorList>
            <person name="Pettersson B.M.F."/>
            <person name="Behra P.R.K."/>
            <person name="Ramesh M."/>
            <person name="Das S."/>
            <person name="Dasgupta S."/>
            <person name="Kirsebom L.A."/>
        </authorList>
    </citation>
    <scope>NUCLEOTIDE SEQUENCE</scope>
    <source>
        <strain evidence="6">DSM 44615</strain>
    </source>
</reference>
<evidence type="ECO:0000313" key="6">
    <source>
        <dbReference type="EMBL" id="MCV7173972.1"/>
    </source>
</evidence>
<name>A0A9X3C0S2_9MYCO</name>
<keyword evidence="1" id="KW-0805">Transcription regulation</keyword>
<sequence>TSTRRRRILAATAEVLGRNGQTKLSLSEVALQAGVSRPTLYRWFASKEELLGAFGDYEREMFDTGISTATAGLRGTEKLDAALRFIVEYQQSYSGVRIIDIEPEVVIAQL</sequence>
<keyword evidence="7" id="KW-1185">Reference proteome</keyword>
<dbReference type="InterPro" id="IPR050109">
    <property type="entry name" value="HTH-type_TetR-like_transc_reg"/>
</dbReference>
<evidence type="ECO:0000256" key="3">
    <source>
        <dbReference type="ARBA" id="ARBA00023163"/>
    </source>
</evidence>
<feature type="non-terminal residue" evidence="6">
    <location>
        <position position="110"/>
    </location>
</feature>
<dbReference type="PROSITE" id="PS50977">
    <property type="entry name" value="HTH_TETR_2"/>
    <property type="match status" value="1"/>
</dbReference>
<evidence type="ECO:0000256" key="4">
    <source>
        <dbReference type="PROSITE-ProRule" id="PRU00335"/>
    </source>
</evidence>
<evidence type="ECO:0000313" key="7">
    <source>
        <dbReference type="Proteomes" id="UP001140293"/>
    </source>
</evidence>
<evidence type="ECO:0000259" key="5">
    <source>
        <dbReference type="PROSITE" id="PS50977"/>
    </source>
</evidence>
<organism evidence="6 7">
    <name type="scientific">[Mycobacterium] manitobense</name>
    <dbReference type="NCBI Taxonomy" id="190147"/>
    <lineage>
        <taxon>Bacteria</taxon>
        <taxon>Bacillati</taxon>
        <taxon>Actinomycetota</taxon>
        <taxon>Actinomycetes</taxon>
        <taxon>Mycobacteriales</taxon>
        <taxon>Mycobacteriaceae</taxon>
        <taxon>Mycolicibacterium</taxon>
    </lineage>
</organism>
<dbReference type="EMBL" id="JACKSJ010000262">
    <property type="protein sequence ID" value="MCV7173972.1"/>
    <property type="molecule type" value="Genomic_DNA"/>
</dbReference>
<dbReference type="InterPro" id="IPR001647">
    <property type="entry name" value="HTH_TetR"/>
</dbReference>
<dbReference type="GO" id="GO:0000976">
    <property type="term" value="F:transcription cis-regulatory region binding"/>
    <property type="evidence" value="ECO:0007669"/>
    <property type="project" value="TreeGrafter"/>
</dbReference>
<feature type="DNA-binding region" description="H-T-H motif" evidence="4">
    <location>
        <begin position="25"/>
        <end position="44"/>
    </location>
</feature>
<dbReference type="Proteomes" id="UP001140293">
    <property type="component" value="Unassembled WGS sequence"/>
</dbReference>